<dbReference type="EMBL" id="WXEY01000029">
    <property type="protein sequence ID" value="MZP31253.1"/>
    <property type="molecule type" value="Genomic_DNA"/>
</dbReference>
<accession>A0A845L4M9</accession>
<reference evidence="1 2" key="1">
    <citation type="submission" date="2020-01" db="EMBL/GenBank/DDBJ databases">
        <title>Whole-genome sequence of Heliobacterium undosum DSM 13378.</title>
        <authorList>
            <person name="Kyndt J.A."/>
            <person name="Meyer T.E."/>
        </authorList>
    </citation>
    <scope>NUCLEOTIDE SEQUENCE [LARGE SCALE GENOMIC DNA]</scope>
    <source>
        <strain evidence="1 2">DSM 13378</strain>
    </source>
</reference>
<keyword evidence="2" id="KW-1185">Reference proteome</keyword>
<proteinExistence type="predicted"/>
<protein>
    <submittedName>
        <fullName evidence="1">Small acid-soluble spore protein</fullName>
    </submittedName>
</protein>
<sequence>MSHKKENDDLRTHRQIDRLRWETAKEMGVNEPLDNNVELGMARDGLETYVRQQMVETAERALAEEGERKAALNEKDKKD</sequence>
<gene>
    <name evidence="1" type="ORF">GTO91_16220</name>
</gene>
<evidence type="ECO:0000313" key="2">
    <source>
        <dbReference type="Proteomes" id="UP000463470"/>
    </source>
</evidence>
<dbReference type="OrthoDB" id="1683773at2"/>
<comment type="caution">
    <text evidence="1">The sequence shown here is derived from an EMBL/GenBank/DDBJ whole genome shotgun (WGS) entry which is preliminary data.</text>
</comment>
<dbReference type="Proteomes" id="UP000463470">
    <property type="component" value="Unassembled WGS sequence"/>
</dbReference>
<organism evidence="1 2">
    <name type="scientific">Heliomicrobium undosum</name>
    <dbReference type="NCBI Taxonomy" id="121734"/>
    <lineage>
        <taxon>Bacteria</taxon>
        <taxon>Bacillati</taxon>
        <taxon>Bacillota</taxon>
        <taxon>Clostridia</taxon>
        <taxon>Eubacteriales</taxon>
        <taxon>Heliobacteriaceae</taxon>
        <taxon>Heliomicrobium</taxon>
    </lineage>
</organism>
<dbReference type="AlphaFoldDB" id="A0A845L4M9"/>
<dbReference type="RefSeq" id="WP_161259774.1">
    <property type="nucleotide sequence ID" value="NZ_WXEY01000029.1"/>
</dbReference>
<evidence type="ECO:0000313" key="1">
    <source>
        <dbReference type="EMBL" id="MZP31253.1"/>
    </source>
</evidence>
<name>A0A845L4M9_9FIRM</name>